<reference evidence="1" key="1">
    <citation type="submission" date="2020-05" db="EMBL/GenBank/DDBJ databases">
        <authorList>
            <person name="Chiriac C."/>
            <person name="Salcher M."/>
            <person name="Ghai R."/>
            <person name="Kavagutti S V."/>
        </authorList>
    </citation>
    <scope>NUCLEOTIDE SEQUENCE</scope>
</reference>
<proteinExistence type="predicted"/>
<evidence type="ECO:0000313" key="1">
    <source>
        <dbReference type="EMBL" id="CAB4184340.1"/>
    </source>
</evidence>
<protein>
    <submittedName>
        <fullName evidence="1">Uncharacterized protein</fullName>
    </submittedName>
</protein>
<dbReference type="EMBL" id="LR797433">
    <property type="protein sequence ID" value="CAB4215978.1"/>
    <property type="molecule type" value="Genomic_DNA"/>
</dbReference>
<name>A0A6J5QI07_9CAUD</name>
<dbReference type="EMBL" id="LR797056">
    <property type="protein sequence ID" value="CAB4184340.1"/>
    <property type="molecule type" value="Genomic_DNA"/>
</dbReference>
<gene>
    <name evidence="1" type="ORF">UFOVP1109_55</name>
    <name evidence="2" type="ORF">UFOVP1473_38</name>
    <name evidence="3" type="ORF">UFOVP1560_46</name>
</gene>
<evidence type="ECO:0000313" key="3">
    <source>
        <dbReference type="EMBL" id="CAB5230245.1"/>
    </source>
</evidence>
<evidence type="ECO:0000313" key="2">
    <source>
        <dbReference type="EMBL" id="CAB4215978.1"/>
    </source>
</evidence>
<dbReference type="EMBL" id="LR798410">
    <property type="protein sequence ID" value="CAB5230245.1"/>
    <property type="molecule type" value="Genomic_DNA"/>
</dbReference>
<sequence length="53" mass="6003">MTLAKEVADAAEKLTQRRWCSNCQAHKNTAGGVYIPINKGKQRRWKCEACKLP</sequence>
<organism evidence="1">
    <name type="scientific">uncultured Caudovirales phage</name>
    <dbReference type="NCBI Taxonomy" id="2100421"/>
    <lineage>
        <taxon>Viruses</taxon>
        <taxon>Duplodnaviria</taxon>
        <taxon>Heunggongvirae</taxon>
        <taxon>Uroviricota</taxon>
        <taxon>Caudoviricetes</taxon>
        <taxon>Peduoviridae</taxon>
        <taxon>Maltschvirus</taxon>
        <taxon>Maltschvirus maltsch</taxon>
    </lineage>
</organism>
<accession>A0A6J5QI07</accession>